<feature type="non-terminal residue" evidence="1">
    <location>
        <position position="1"/>
    </location>
</feature>
<keyword evidence="1" id="KW-0808">Transferase</keyword>
<gene>
    <name evidence="1" type="ORF">MNBD_PLANCTO02-2532</name>
</gene>
<protein>
    <submittedName>
        <fullName evidence="1">Probable serine/threonine protein kinase related protein</fullName>
    </submittedName>
</protein>
<dbReference type="Gene3D" id="2.60.120.560">
    <property type="entry name" value="Exo-inulinase, domain 1"/>
    <property type="match status" value="1"/>
</dbReference>
<dbReference type="GO" id="GO:0004674">
    <property type="term" value="F:protein serine/threonine kinase activity"/>
    <property type="evidence" value="ECO:0007669"/>
    <property type="project" value="UniProtKB-KW"/>
</dbReference>
<sequence>KRGSRKIDGNGVMVKIKTIPKGTRSQSWMGPPDLKNYTISADVRTAMKDGKMPDVGLIGQRYTFDMMGASQQLQIRTWPPQLRMAKTVPFQWKPNVWYRMKMKTSVENGKAVLRGKVWERDKKEPKGWLLEAFDPVPNRTGSPGLFGNAKDAEIFYDNIVIQKNK</sequence>
<dbReference type="AlphaFoldDB" id="A0A3B1DKX5"/>
<proteinExistence type="predicted"/>
<dbReference type="EMBL" id="UOGL01000004">
    <property type="protein sequence ID" value="VAX35640.1"/>
    <property type="molecule type" value="Genomic_DNA"/>
</dbReference>
<name>A0A3B1DKX5_9ZZZZ</name>
<accession>A0A3B1DKX5</accession>
<reference evidence="1" key="1">
    <citation type="submission" date="2018-06" db="EMBL/GenBank/DDBJ databases">
        <authorList>
            <person name="Zhirakovskaya E."/>
        </authorList>
    </citation>
    <scope>NUCLEOTIDE SEQUENCE</scope>
</reference>
<keyword evidence="1" id="KW-0723">Serine/threonine-protein kinase</keyword>
<evidence type="ECO:0000313" key="1">
    <source>
        <dbReference type="EMBL" id="VAX35640.1"/>
    </source>
</evidence>
<keyword evidence="1" id="KW-0418">Kinase</keyword>
<organism evidence="1">
    <name type="scientific">hydrothermal vent metagenome</name>
    <dbReference type="NCBI Taxonomy" id="652676"/>
    <lineage>
        <taxon>unclassified sequences</taxon>
        <taxon>metagenomes</taxon>
        <taxon>ecological metagenomes</taxon>
    </lineage>
</organism>